<feature type="signal peptide" evidence="1">
    <location>
        <begin position="1"/>
        <end position="21"/>
    </location>
</feature>
<protein>
    <submittedName>
        <fullName evidence="3">M20/M25/M40 family metallo-hydrolase</fullName>
    </submittedName>
</protein>
<evidence type="ECO:0000313" key="3">
    <source>
        <dbReference type="EMBL" id="QNN64684.1"/>
    </source>
</evidence>
<keyword evidence="1" id="KW-0732">Signal</keyword>
<dbReference type="InterPro" id="IPR007484">
    <property type="entry name" value="Peptidase_M28"/>
</dbReference>
<sequence>MKLVRRAAIAALLLSSAPAMAQTFSQERIRSDIAFLADDLLEGRNTGERGYDLAARYVAARYEALGLSPGGTEGYYQNVPFSMTRVDPAKPSALTIGGKRLVTGKDIIIGPSALTSSVDESAEVVFVGYGLENPSLKLDDYRGLDVKGKVIAYLYGTPSDLPSDVAATLNDKKLEVAASKGAIGAIMIATPAILDRFPWERILENVNTPRLRWVETNGRPHIDNPSIRLGATVSPSGAAMLFQGAQRSWDAVAAEIKDKAARPKGFVIPGKVRFERYGLTARTKSPNVIGVIPGSDPRLANEVVMLTGHLDHDGIVPAKNGDTIMNGAMDNAAGISTMLEAARAFVDSGQRPKRTVMFVALTAEEDGLLGSQYLAEYPTLKGKKVVANVNLDMPILTYDFQDVIAFGAEHSTLGQAVNNAVSKIGVKLSPDPIPEEGLFTRSDHYSFVKKGIPAVFLVTGYGGPGKAASENFQKNHYHQVSDDMKAPFNWKAAAKFAQVNYLIAREIADAPVAPRWYQGSFFGDRFAAGQPKAPKP</sequence>
<dbReference type="PANTHER" id="PTHR12147:SF26">
    <property type="entry name" value="PEPTIDASE M28 DOMAIN-CONTAINING PROTEIN"/>
    <property type="match status" value="1"/>
</dbReference>
<dbReference type="PANTHER" id="PTHR12147">
    <property type="entry name" value="METALLOPEPTIDASE M28 FAMILY MEMBER"/>
    <property type="match status" value="1"/>
</dbReference>
<keyword evidence="3" id="KW-0378">Hydrolase</keyword>
<dbReference type="Pfam" id="PF04389">
    <property type="entry name" value="Peptidase_M28"/>
    <property type="match status" value="1"/>
</dbReference>
<dbReference type="SUPFAM" id="SSF53187">
    <property type="entry name" value="Zn-dependent exopeptidases"/>
    <property type="match status" value="1"/>
</dbReference>
<dbReference type="EMBL" id="CP060717">
    <property type="protein sequence ID" value="QNN64684.1"/>
    <property type="molecule type" value="Genomic_DNA"/>
</dbReference>
<evidence type="ECO:0000313" key="4">
    <source>
        <dbReference type="Proteomes" id="UP000515955"/>
    </source>
</evidence>
<feature type="chain" id="PRO_5028838593" evidence="1">
    <location>
        <begin position="22"/>
        <end position="536"/>
    </location>
</feature>
<proteinExistence type="predicted"/>
<dbReference type="SUPFAM" id="SSF52025">
    <property type="entry name" value="PA domain"/>
    <property type="match status" value="1"/>
</dbReference>
<dbReference type="Proteomes" id="UP000515955">
    <property type="component" value="Chromosome"/>
</dbReference>
<evidence type="ECO:0000259" key="2">
    <source>
        <dbReference type="Pfam" id="PF04389"/>
    </source>
</evidence>
<organism evidence="3 4">
    <name type="scientific">Sphingomonas rhizophila</name>
    <dbReference type="NCBI Taxonomy" id="2071607"/>
    <lineage>
        <taxon>Bacteria</taxon>
        <taxon>Pseudomonadati</taxon>
        <taxon>Pseudomonadota</taxon>
        <taxon>Alphaproteobacteria</taxon>
        <taxon>Sphingomonadales</taxon>
        <taxon>Sphingomonadaceae</taxon>
        <taxon>Sphingomonas</taxon>
    </lineage>
</organism>
<keyword evidence="4" id="KW-1185">Reference proteome</keyword>
<reference evidence="3 4" key="1">
    <citation type="submission" date="2020-08" db="EMBL/GenBank/DDBJ databases">
        <title>Genome sequence of Sphingomonas rhizophila KACC 19189T.</title>
        <authorList>
            <person name="Hyun D.-W."/>
            <person name="Bae J.-W."/>
        </authorList>
    </citation>
    <scope>NUCLEOTIDE SEQUENCE [LARGE SCALE GENOMIC DNA]</scope>
    <source>
        <strain evidence="3 4">KACC 19189</strain>
    </source>
</reference>
<dbReference type="Gene3D" id="3.40.630.10">
    <property type="entry name" value="Zn peptidases"/>
    <property type="match status" value="2"/>
</dbReference>
<dbReference type="InterPro" id="IPR045175">
    <property type="entry name" value="M28_fam"/>
</dbReference>
<name>A0A7G9SA09_9SPHN</name>
<dbReference type="AlphaFoldDB" id="A0A7G9SA09"/>
<dbReference type="GO" id="GO:0006508">
    <property type="term" value="P:proteolysis"/>
    <property type="evidence" value="ECO:0007669"/>
    <property type="project" value="InterPro"/>
</dbReference>
<dbReference type="GO" id="GO:0008235">
    <property type="term" value="F:metalloexopeptidase activity"/>
    <property type="evidence" value="ECO:0007669"/>
    <property type="project" value="InterPro"/>
</dbReference>
<dbReference type="InterPro" id="IPR046450">
    <property type="entry name" value="PA_dom_sf"/>
</dbReference>
<accession>A0A7G9SA09</accession>
<evidence type="ECO:0000256" key="1">
    <source>
        <dbReference type="SAM" id="SignalP"/>
    </source>
</evidence>
<dbReference type="RefSeq" id="WP_187541683.1">
    <property type="nucleotide sequence ID" value="NZ_CP060717.1"/>
</dbReference>
<gene>
    <name evidence="3" type="ORF">H9L12_10450</name>
</gene>
<dbReference type="KEGG" id="srhi:H9L12_10450"/>
<dbReference type="CDD" id="cd04820">
    <property type="entry name" value="PA_M28_1_1"/>
    <property type="match status" value="1"/>
</dbReference>
<feature type="domain" description="Peptidase M28" evidence="2">
    <location>
        <begin position="287"/>
        <end position="500"/>
    </location>
</feature>
<dbReference type="Gene3D" id="3.50.30.30">
    <property type="match status" value="1"/>
</dbReference>